<dbReference type="Pfam" id="PF03572">
    <property type="entry name" value="Peptidase_S41"/>
    <property type="match status" value="1"/>
</dbReference>
<protein>
    <recommendedName>
        <fullName evidence="1">Tail specific protease domain-containing protein</fullName>
    </recommendedName>
</protein>
<dbReference type="SUPFAM" id="SSF52096">
    <property type="entry name" value="ClpP/crotonase"/>
    <property type="match status" value="1"/>
</dbReference>
<dbReference type="Pfam" id="PF11918">
    <property type="entry name" value="Peptidase_S41_N"/>
    <property type="match status" value="1"/>
</dbReference>
<gene>
    <name evidence="2" type="ORF">PSECIP111951_00126</name>
</gene>
<evidence type="ECO:0000259" key="1">
    <source>
        <dbReference type="SMART" id="SM00245"/>
    </source>
</evidence>
<sequence length="318" mass="35902">MRTTQSIISMILCIVCLIIASFGHAETAFSADKLVSEERSAAIEKIADLIAEGYVLPKVGEHVTYALLDAQKQGQFSHINSKKLFIEKVGEFLRIKSKDGHLGLTPMRSDKKVTHILQEHDEKRINNFAFEQATILPGNIGYLKFNKFHPDEQAKQVANYALNFLSSTSRLIIDLRECTGGSMELVAHIISHFVKDKTHLWDLYDRDKLVYRVDSYMVTAEPRLQDIPITILTSEKVISAAEFFTYTLKYLNRARIVGVKTQGLAHATGVRQVNDWLVLRLPLMRPVNPVTKTNWEQVGVKPDIVIGKDQALVWALAN</sequence>
<feature type="domain" description="Tail specific protease" evidence="1">
    <location>
        <begin position="110"/>
        <end position="307"/>
    </location>
</feature>
<organism evidence="2 3">
    <name type="scientific">Pseudoalteromonas holothuriae</name>
    <dbReference type="NCBI Taxonomy" id="2963714"/>
    <lineage>
        <taxon>Bacteria</taxon>
        <taxon>Pseudomonadati</taxon>
        <taxon>Pseudomonadota</taxon>
        <taxon>Gammaproteobacteria</taxon>
        <taxon>Alteromonadales</taxon>
        <taxon>Pseudoalteromonadaceae</taxon>
        <taxon>Pseudoalteromonas</taxon>
    </lineage>
</organism>
<dbReference type="PANTHER" id="PTHR11261">
    <property type="entry name" value="INTERPHOTORECEPTOR RETINOID-BINDING PROTEIN"/>
    <property type="match status" value="1"/>
</dbReference>
<dbReference type="RefSeq" id="WP_261591333.1">
    <property type="nucleotide sequence ID" value="NZ_CAMAPD010000001.1"/>
</dbReference>
<dbReference type="SMART" id="SM00245">
    <property type="entry name" value="TSPc"/>
    <property type="match status" value="1"/>
</dbReference>
<dbReference type="InterPro" id="IPR029045">
    <property type="entry name" value="ClpP/crotonase-like_dom_sf"/>
</dbReference>
<comment type="caution">
    <text evidence="2">The sequence shown here is derived from an EMBL/GenBank/DDBJ whole genome shotgun (WGS) entry which is preliminary data.</text>
</comment>
<name>A0ABM9GD05_9GAMM</name>
<accession>A0ABM9GD05</accession>
<dbReference type="Gene3D" id="3.30.750.44">
    <property type="match status" value="1"/>
</dbReference>
<dbReference type="PANTHER" id="PTHR11261:SF3">
    <property type="entry name" value="RETINOL-BINDING PROTEIN 3"/>
    <property type="match status" value="1"/>
</dbReference>
<evidence type="ECO:0000313" key="2">
    <source>
        <dbReference type="EMBL" id="CAH9050124.1"/>
    </source>
</evidence>
<proteinExistence type="predicted"/>
<dbReference type="EMBL" id="CAMAPD010000001">
    <property type="protein sequence ID" value="CAH9050124.1"/>
    <property type="molecule type" value="Genomic_DNA"/>
</dbReference>
<dbReference type="Gene3D" id="3.90.226.10">
    <property type="entry name" value="2-enoyl-CoA Hydratase, Chain A, domain 1"/>
    <property type="match status" value="1"/>
</dbReference>
<evidence type="ECO:0000313" key="3">
    <source>
        <dbReference type="Proteomes" id="UP001152485"/>
    </source>
</evidence>
<dbReference type="CDD" id="cd07563">
    <property type="entry name" value="Peptidase_S41_IRBP"/>
    <property type="match status" value="1"/>
</dbReference>
<dbReference type="Proteomes" id="UP001152485">
    <property type="component" value="Unassembled WGS sequence"/>
</dbReference>
<dbReference type="InterPro" id="IPR005151">
    <property type="entry name" value="Tail-specific_protease"/>
</dbReference>
<reference evidence="2 3" key="1">
    <citation type="submission" date="2022-07" db="EMBL/GenBank/DDBJ databases">
        <authorList>
            <person name="Criscuolo A."/>
        </authorList>
    </citation>
    <scope>NUCLEOTIDE SEQUENCE [LARGE SCALE GENOMIC DNA]</scope>
    <source>
        <strain evidence="3">CIP 111951</strain>
    </source>
</reference>